<proteinExistence type="predicted"/>
<gene>
    <name evidence="2" type="ORF">PCOR1329_LOCUS49309</name>
</gene>
<dbReference type="EMBL" id="CAUYUJ010015963">
    <property type="protein sequence ID" value="CAK0860303.1"/>
    <property type="molecule type" value="Genomic_DNA"/>
</dbReference>
<evidence type="ECO:0000313" key="2">
    <source>
        <dbReference type="EMBL" id="CAK0860303.1"/>
    </source>
</evidence>
<accession>A0ABN9UKE8</accession>
<dbReference type="Proteomes" id="UP001189429">
    <property type="component" value="Unassembled WGS sequence"/>
</dbReference>
<feature type="compositionally biased region" description="Low complexity" evidence="1">
    <location>
        <begin position="134"/>
        <end position="149"/>
    </location>
</feature>
<reference evidence="2" key="1">
    <citation type="submission" date="2023-10" db="EMBL/GenBank/DDBJ databases">
        <authorList>
            <person name="Chen Y."/>
            <person name="Shah S."/>
            <person name="Dougan E. K."/>
            <person name="Thang M."/>
            <person name="Chan C."/>
        </authorList>
    </citation>
    <scope>NUCLEOTIDE SEQUENCE [LARGE SCALE GENOMIC DNA]</scope>
</reference>
<feature type="non-terminal residue" evidence="2">
    <location>
        <position position="286"/>
    </location>
</feature>
<feature type="compositionally biased region" description="Basic and acidic residues" evidence="1">
    <location>
        <begin position="80"/>
        <end position="97"/>
    </location>
</feature>
<organism evidence="2 3">
    <name type="scientific">Prorocentrum cordatum</name>
    <dbReference type="NCBI Taxonomy" id="2364126"/>
    <lineage>
        <taxon>Eukaryota</taxon>
        <taxon>Sar</taxon>
        <taxon>Alveolata</taxon>
        <taxon>Dinophyceae</taxon>
        <taxon>Prorocentrales</taxon>
        <taxon>Prorocentraceae</taxon>
        <taxon>Prorocentrum</taxon>
    </lineage>
</organism>
<keyword evidence="3" id="KW-1185">Reference proteome</keyword>
<feature type="non-terminal residue" evidence="2">
    <location>
        <position position="1"/>
    </location>
</feature>
<protein>
    <submittedName>
        <fullName evidence="2">Uncharacterized protein</fullName>
    </submittedName>
</protein>
<name>A0ABN9UKE8_9DINO</name>
<sequence length="286" mass="30625">APGRAAPPWRAAPRGPPAFLPRARRRGPPALRWIPEDPAPPAAAVPICHGGAVRPIRRQRGGHGAPWRPHGRQPRAAEGSCREARVERQKSQDRELLARCWQVRDQAGRRGRGGEGEARERGAGPEAAQEEDQAQGQRRGQPLGRAPTAGPGGRAALHRGEREQLDQEPDEGGAGRGARPAQRPADGRLRHDGAQGARRPRVQRPQPQLAHADPRQEAGPRYAAELDGVFTGLAGRPPCAAGVDRDEVARAGGGGRGLETPQGNLIQWNHPVRLCLGPSACPPPRR</sequence>
<evidence type="ECO:0000313" key="3">
    <source>
        <dbReference type="Proteomes" id="UP001189429"/>
    </source>
</evidence>
<comment type="caution">
    <text evidence="2">The sequence shown here is derived from an EMBL/GenBank/DDBJ whole genome shotgun (WGS) entry which is preliminary data.</text>
</comment>
<evidence type="ECO:0000256" key="1">
    <source>
        <dbReference type="SAM" id="MobiDB-lite"/>
    </source>
</evidence>
<feature type="region of interest" description="Disordered" evidence="1">
    <location>
        <begin position="1"/>
        <end position="224"/>
    </location>
</feature>
<feature type="compositionally biased region" description="Low complexity" evidence="1">
    <location>
        <begin position="1"/>
        <end position="13"/>
    </location>
</feature>
<feature type="compositionally biased region" description="Basic and acidic residues" evidence="1">
    <location>
        <begin position="106"/>
        <end position="123"/>
    </location>
</feature>